<dbReference type="OrthoDB" id="2015515at2759"/>
<feature type="compositionally biased region" description="Polar residues" evidence="2">
    <location>
        <begin position="374"/>
        <end position="384"/>
    </location>
</feature>
<dbReference type="GO" id="GO:0005975">
    <property type="term" value="P:carbohydrate metabolic process"/>
    <property type="evidence" value="ECO:0007669"/>
    <property type="project" value="InterPro"/>
</dbReference>
<reference evidence="3 4" key="1">
    <citation type="journal article" date="2019" name="Nat. Ecol. Evol.">
        <title>Megaphylogeny resolves global patterns of mushroom evolution.</title>
        <authorList>
            <person name="Varga T."/>
            <person name="Krizsan K."/>
            <person name="Foldi C."/>
            <person name="Dima B."/>
            <person name="Sanchez-Garcia M."/>
            <person name="Sanchez-Ramirez S."/>
            <person name="Szollosi G.J."/>
            <person name="Szarkandi J.G."/>
            <person name="Papp V."/>
            <person name="Albert L."/>
            <person name="Andreopoulos W."/>
            <person name="Angelini C."/>
            <person name="Antonin V."/>
            <person name="Barry K.W."/>
            <person name="Bougher N.L."/>
            <person name="Buchanan P."/>
            <person name="Buyck B."/>
            <person name="Bense V."/>
            <person name="Catcheside P."/>
            <person name="Chovatia M."/>
            <person name="Cooper J."/>
            <person name="Damon W."/>
            <person name="Desjardin D."/>
            <person name="Finy P."/>
            <person name="Geml J."/>
            <person name="Haridas S."/>
            <person name="Hughes K."/>
            <person name="Justo A."/>
            <person name="Karasinski D."/>
            <person name="Kautmanova I."/>
            <person name="Kiss B."/>
            <person name="Kocsube S."/>
            <person name="Kotiranta H."/>
            <person name="LaButti K.M."/>
            <person name="Lechner B.E."/>
            <person name="Liimatainen K."/>
            <person name="Lipzen A."/>
            <person name="Lukacs Z."/>
            <person name="Mihaltcheva S."/>
            <person name="Morgado L.N."/>
            <person name="Niskanen T."/>
            <person name="Noordeloos M.E."/>
            <person name="Ohm R.A."/>
            <person name="Ortiz-Santana B."/>
            <person name="Ovrebo C."/>
            <person name="Racz N."/>
            <person name="Riley R."/>
            <person name="Savchenko A."/>
            <person name="Shiryaev A."/>
            <person name="Soop K."/>
            <person name="Spirin V."/>
            <person name="Szebenyi C."/>
            <person name="Tomsovsky M."/>
            <person name="Tulloss R.E."/>
            <person name="Uehling J."/>
            <person name="Grigoriev I.V."/>
            <person name="Vagvolgyi C."/>
            <person name="Papp T."/>
            <person name="Martin F.M."/>
            <person name="Miettinen O."/>
            <person name="Hibbett D.S."/>
            <person name="Nagy L.G."/>
        </authorList>
    </citation>
    <scope>NUCLEOTIDE SEQUENCE [LARGE SCALE GENOMIC DNA]</scope>
    <source>
        <strain evidence="3 4">CBS 121175</strain>
    </source>
</reference>
<name>A0A5C3L6S2_COPMA</name>
<keyword evidence="1" id="KW-0704">Schiff base</keyword>
<dbReference type="InterPro" id="IPR013785">
    <property type="entry name" value="Aldolase_TIM"/>
</dbReference>
<evidence type="ECO:0000313" key="4">
    <source>
        <dbReference type="Proteomes" id="UP000307440"/>
    </source>
</evidence>
<evidence type="ECO:0000256" key="1">
    <source>
        <dbReference type="ARBA" id="ARBA00023270"/>
    </source>
</evidence>
<dbReference type="AlphaFoldDB" id="A0A5C3L6S2"/>
<feature type="region of interest" description="Disordered" evidence="2">
    <location>
        <begin position="372"/>
        <end position="415"/>
    </location>
</feature>
<dbReference type="SUPFAM" id="SSF51569">
    <property type="entry name" value="Aldolase"/>
    <property type="match status" value="1"/>
</dbReference>
<keyword evidence="4" id="KW-1185">Reference proteome</keyword>
<dbReference type="GO" id="GO:0006098">
    <property type="term" value="P:pentose-phosphate shunt"/>
    <property type="evidence" value="ECO:0007669"/>
    <property type="project" value="UniProtKB-UniPathway"/>
</dbReference>
<dbReference type="Pfam" id="PF00923">
    <property type="entry name" value="TAL_FSA"/>
    <property type="match status" value="1"/>
</dbReference>
<dbReference type="UniPathway" id="UPA00115">
    <property type="reaction ID" value="UER00414"/>
</dbReference>
<dbReference type="InterPro" id="IPR001585">
    <property type="entry name" value="TAL/FSA"/>
</dbReference>
<sequence>MSSPATTERADPIKCTRPVTDRSVEDVLRQKATAVLVDSVNSQTLLYHGDVLHGSYLSLEAIACALKTDDQEVLYHAWVATHKIVNRYQRLKAQHPSIQFNPVTLALNQFFVEIGANEFDASPGPHITYIDPRKHCNAEALVAEAQRRFHLLKQRNLSEEEILISMPATEEALKATRILCKQGDGRINVNLFLVSSLLHAAACAEAGASTITIHVRPILEWFERRQGKRVFSDALEHPGVQSIQSILAYFKTNKIKTRIIGKEFRKASAAIMAEIAVLADFDAVCVSEYQLDRLKWNIARYDPSIDSYPTVVLRSKQARYPPNILDQDDRFMKNLSPESRGMIRDIMSPALERLSEDMDTIEAAIVREVKKQFRATSSPGASPTKNKEQVARRHKSQPQSPERSQKVQPLAGSDP</sequence>
<proteinExistence type="predicted"/>
<dbReference type="PANTHER" id="PTHR10683:SF18">
    <property type="entry name" value="TRANSALDOLASE"/>
    <property type="match status" value="1"/>
</dbReference>
<dbReference type="PANTHER" id="PTHR10683">
    <property type="entry name" value="TRANSALDOLASE"/>
    <property type="match status" value="1"/>
</dbReference>
<dbReference type="STRING" id="230819.A0A5C3L6S2"/>
<protein>
    <submittedName>
        <fullName evidence="3">Aldolase</fullName>
    </submittedName>
</protein>
<evidence type="ECO:0000313" key="3">
    <source>
        <dbReference type="EMBL" id="TFK28233.1"/>
    </source>
</evidence>
<dbReference type="EMBL" id="ML210157">
    <property type="protein sequence ID" value="TFK28233.1"/>
    <property type="molecule type" value="Genomic_DNA"/>
</dbReference>
<evidence type="ECO:0000256" key="2">
    <source>
        <dbReference type="SAM" id="MobiDB-lite"/>
    </source>
</evidence>
<organism evidence="3 4">
    <name type="scientific">Coprinopsis marcescibilis</name>
    <name type="common">Agaric fungus</name>
    <name type="synonym">Psathyrella marcescibilis</name>
    <dbReference type="NCBI Taxonomy" id="230819"/>
    <lineage>
        <taxon>Eukaryota</taxon>
        <taxon>Fungi</taxon>
        <taxon>Dikarya</taxon>
        <taxon>Basidiomycota</taxon>
        <taxon>Agaricomycotina</taxon>
        <taxon>Agaricomycetes</taxon>
        <taxon>Agaricomycetidae</taxon>
        <taxon>Agaricales</taxon>
        <taxon>Agaricineae</taxon>
        <taxon>Psathyrellaceae</taxon>
        <taxon>Coprinopsis</taxon>
    </lineage>
</organism>
<dbReference type="Gene3D" id="3.20.20.70">
    <property type="entry name" value="Aldolase class I"/>
    <property type="match status" value="1"/>
</dbReference>
<accession>A0A5C3L6S2</accession>
<gene>
    <name evidence="3" type="ORF">FA15DRAFT_753574</name>
</gene>
<dbReference type="Proteomes" id="UP000307440">
    <property type="component" value="Unassembled WGS sequence"/>
</dbReference>